<feature type="chain" id="PRO_5030713869" evidence="2">
    <location>
        <begin position="21"/>
        <end position="274"/>
    </location>
</feature>
<feature type="domain" description="Solute-binding protein family 3/N-terminal" evidence="3">
    <location>
        <begin position="38"/>
        <end position="262"/>
    </location>
</feature>
<dbReference type="PANTHER" id="PTHR35936:SF17">
    <property type="entry name" value="ARGININE-BINDING EXTRACELLULAR PROTEIN ARTP"/>
    <property type="match status" value="1"/>
</dbReference>
<dbReference type="AlphaFoldDB" id="A0A7Z2JAE9"/>
<protein>
    <submittedName>
        <fullName evidence="4">Transporter substrate-binding domain-containing protein</fullName>
    </submittedName>
</protein>
<dbReference type="KEGG" id="pacp:FAZ97_15580"/>
<dbReference type="Gene3D" id="3.40.190.10">
    <property type="entry name" value="Periplasmic binding protein-like II"/>
    <property type="match status" value="2"/>
</dbReference>
<gene>
    <name evidence="4" type="ORF">FAZ97_15580</name>
</gene>
<evidence type="ECO:0000259" key="3">
    <source>
        <dbReference type="SMART" id="SM00062"/>
    </source>
</evidence>
<evidence type="ECO:0000313" key="5">
    <source>
        <dbReference type="Proteomes" id="UP000434209"/>
    </source>
</evidence>
<dbReference type="EMBL" id="CP046910">
    <property type="protein sequence ID" value="QGZ56409.1"/>
    <property type="molecule type" value="Genomic_DNA"/>
</dbReference>
<name>A0A7Z2JAE9_9BURK</name>
<evidence type="ECO:0000313" key="4">
    <source>
        <dbReference type="EMBL" id="QGZ56409.1"/>
    </source>
</evidence>
<keyword evidence="5" id="KW-1185">Reference proteome</keyword>
<dbReference type="SUPFAM" id="SSF53850">
    <property type="entry name" value="Periplasmic binding protein-like II"/>
    <property type="match status" value="1"/>
</dbReference>
<dbReference type="Pfam" id="PF00497">
    <property type="entry name" value="SBP_bac_3"/>
    <property type="match status" value="1"/>
</dbReference>
<dbReference type="OrthoDB" id="8611212at2"/>
<dbReference type="Proteomes" id="UP000434209">
    <property type="component" value="Chromosome 2"/>
</dbReference>
<dbReference type="PANTHER" id="PTHR35936">
    <property type="entry name" value="MEMBRANE-BOUND LYTIC MUREIN TRANSGLYCOSYLASE F"/>
    <property type="match status" value="1"/>
</dbReference>
<sequence>MKAALILGLCCSLVASAATAQSKDCKPVHSFKTITPGEITVFYNQYPPFAYQDSGGQLKGIDVDILQRIASDNCVKINAMVVDNAAVVQGVVAGKADLAIGGWYRSEARSKVLGLSEPVTLDLMGVASKDGVSDVSQMANRKVGTVTGFLWVSDLKRLFGDNLQLYPTSVALAQDLASGRLDVGIDSYILQSYGQKLGSYRGLKVEVAKPNQQIPSSVQPAQTGFLYTKDNKGFGEAIDDTIDKMRKDGAILKIVETYGQSPTIADVGPPRLAK</sequence>
<accession>A0A7Z2JAE9</accession>
<keyword evidence="1 2" id="KW-0732">Signal</keyword>
<dbReference type="InterPro" id="IPR001638">
    <property type="entry name" value="Solute-binding_3/MltF_N"/>
</dbReference>
<dbReference type="SMART" id="SM00062">
    <property type="entry name" value="PBPb"/>
    <property type="match status" value="1"/>
</dbReference>
<proteinExistence type="predicted"/>
<organism evidence="4 5">
    <name type="scientific">Paraburkholderia acidiphila</name>
    <dbReference type="NCBI Taxonomy" id="2571747"/>
    <lineage>
        <taxon>Bacteria</taxon>
        <taxon>Pseudomonadati</taxon>
        <taxon>Pseudomonadota</taxon>
        <taxon>Betaproteobacteria</taxon>
        <taxon>Burkholderiales</taxon>
        <taxon>Burkholderiaceae</taxon>
        <taxon>Paraburkholderia</taxon>
    </lineage>
</organism>
<evidence type="ECO:0000256" key="1">
    <source>
        <dbReference type="ARBA" id="ARBA00022729"/>
    </source>
</evidence>
<evidence type="ECO:0000256" key="2">
    <source>
        <dbReference type="SAM" id="SignalP"/>
    </source>
</evidence>
<dbReference type="CDD" id="cd13530">
    <property type="entry name" value="PBP2_peptides_like"/>
    <property type="match status" value="1"/>
</dbReference>
<dbReference type="RefSeq" id="WP_158759373.1">
    <property type="nucleotide sequence ID" value="NZ_CP046910.1"/>
</dbReference>
<reference evidence="4 5" key="1">
    <citation type="submission" date="2019-12" db="EMBL/GenBank/DDBJ databases">
        <title>Paraburkholderia acidiphila 7Q-K02 sp. nov and Paraburkholderia acidisoli DHF22 sp. nov., two strains isolated from forest soil.</title>
        <authorList>
            <person name="Gao Z."/>
            <person name="Qiu L."/>
        </authorList>
    </citation>
    <scope>NUCLEOTIDE SEQUENCE [LARGE SCALE GENOMIC DNA]</scope>
    <source>
        <strain evidence="4 5">7Q-K02</strain>
    </source>
</reference>
<feature type="signal peptide" evidence="2">
    <location>
        <begin position="1"/>
        <end position="20"/>
    </location>
</feature>